<organism evidence="2">
    <name type="scientific">Puccinia triticina (isolate 1-1 / race 1 (BBBD))</name>
    <name type="common">Brown leaf rust fungus</name>
    <dbReference type="NCBI Taxonomy" id="630390"/>
    <lineage>
        <taxon>Eukaryota</taxon>
        <taxon>Fungi</taxon>
        <taxon>Dikarya</taxon>
        <taxon>Basidiomycota</taxon>
        <taxon>Pucciniomycotina</taxon>
        <taxon>Pucciniomycetes</taxon>
        <taxon>Pucciniales</taxon>
        <taxon>Pucciniaceae</taxon>
        <taxon>Puccinia</taxon>
    </lineage>
</organism>
<accession>A0A180GWW5</accession>
<evidence type="ECO:0000313" key="2">
    <source>
        <dbReference type="EMBL" id="OAV96848.1"/>
    </source>
</evidence>
<gene>
    <name evidence="2" type="ORF">PTTG_26268</name>
</gene>
<name>A0A180GWW5_PUCT1</name>
<keyword evidence="1" id="KW-0732">Signal</keyword>
<reference evidence="3" key="4">
    <citation type="submission" date="2025-05" db="UniProtKB">
        <authorList>
            <consortium name="EnsemblFungi"/>
        </authorList>
    </citation>
    <scope>IDENTIFICATION</scope>
    <source>
        <strain evidence="3">isolate 1-1 / race 1 (BBBD)</strain>
    </source>
</reference>
<feature type="signal peptide" evidence="1">
    <location>
        <begin position="1"/>
        <end position="22"/>
    </location>
</feature>
<sequence>MFSHFQAVHALVQLWCVALLTGMVVSPSPKIKNINHQRFKIISEVKHEPLISNQDSLSEAIRDHAFKQGGVNMDDHLPLEKANIFGIENAPQEVERESVILKNGELPNNRYPQLGSPSKKKIKPVNLWNTKGKDMHQMIGTLEDIFGFPKWKEAEVDIPDELKAKLRDRLDPTNVRQYIKQAVSDDLTVKKKWLGKDLNPNLLYLMLKSMNIREPVKKIGVIAPSISFEVWSELRKLWRASKSQWASAEIQISTLFTDQFEARRRILAFRRLLHRVTITLRWSQFKYQLMNLGKIQLSELEDLEDAYGLSIRTKYNADNVDKIPKKHWHWDTAVDFRGSLTVGDMLKKVCGEHEAKRRQELNDYKMKRKGPSLYWLQHALVKHSAQQFGVDVLSVCKIVDSLQLCDNGFRRVTFDESFSQLLEVFIEQSRYFPRLESPEHVWLVWVYQSDYKDRLFKVARSIELSDEKTPLSTAAARHALRDKEILEGCTSYGSGLEVMLWCGVGFDLEKWFRIRQIRDSHDQEKINDLMVGLSGISNTERTALQWWHKALDAHLAEPTILPRFHLKILDWLYQFTIPWVVIKQRAQRIFKDTFDQLKPWACTDRHRHSVGFGQGHVSSATRLEYDQVCKQLGLLNNPPDLTN</sequence>
<protein>
    <recommendedName>
        <fullName evidence="5">RxLR effector protein</fullName>
    </recommendedName>
</protein>
<evidence type="ECO:0000313" key="4">
    <source>
        <dbReference type="Proteomes" id="UP000005240"/>
    </source>
</evidence>
<reference evidence="2" key="1">
    <citation type="submission" date="2009-11" db="EMBL/GenBank/DDBJ databases">
        <authorList>
            <consortium name="The Broad Institute Genome Sequencing Platform"/>
            <person name="Ward D."/>
            <person name="Feldgarden M."/>
            <person name="Earl A."/>
            <person name="Young S.K."/>
            <person name="Zeng Q."/>
            <person name="Koehrsen M."/>
            <person name="Alvarado L."/>
            <person name="Berlin A."/>
            <person name="Bochicchio J."/>
            <person name="Borenstein D."/>
            <person name="Chapman S.B."/>
            <person name="Chen Z."/>
            <person name="Engels R."/>
            <person name="Freedman E."/>
            <person name="Gellesch M."/>
            <person name="Goldberg J."/>
            <person name="Griggs A."/>
            <person name="Gujja S."/>
            <person name="Heilman E."/>
            <person name="Heiman D."/>
            <person name="Hepburn T."/>
            <person name="Howarth C."/>
            <person name="Jen D."/>
            <person name="Larson L."/>
            <person name="Lewis B."/>
            <person name="Mehta T."/>
            <person name="Park D."/>
            <person name="Pearson M."/>
            <person name="Roberts A."/>
            <person name="Saif S."/>
            <person name="Shea T."/>
            <person name="Shenoy N."/>
            <person name="Sisk P."/>
            <person name="Stolte C."/>
            <person name="Sykes S."/>
            <person name="Thomson T."/>
            <person name="Walk T."/>
            <person name="White J."/>
            <person name="Yandava C."/>
            <person name="Izard J."/>
            <person name="Baranova O.V."/>
            <person name="Blanton J.M."/>
            <person name="Tanner A.C."/>
            <person name="Dewhirst F.E."/>
            <person name="Haas B."/>
            <person name="Nusbaum C."/>
            <person name="Birren B."/>
        </authorList>
    </citation>
    <scope>NUCLEOTIDE SEQUENCE [LARGE SCALE GENOMIC DNA]</scope>
    <source>
        <strain evidence="2">1-1 BBBD Race 1</strain>
    </source>
</reference>
<dbReference type="VEuPathDB" id="FungiDB:PTTG_26268"/>
<evidence type="ECO:0000313" key="3">
    <source>
        <dbReference type="EnsemblFungi" id="PTTG_26268-t43_1-p1"/>
    </source>
</evidence>
<evidence type="ECO:0000256" key="1">
    <source>
        <dbReference type="SAM" id="SignalP"/>
    </source>
</evidence>
<proteinExistence type="predicted"/>
<dbReference type="OrthoDB" id="2497613at2759"/>
<evidence type="ECO:0008006" key="5">
    <source>
        <dbReference type="Google" id="ProtNLM"/>
    </source>
</evidence>
<dbReference type="EnsemblFungi" id="PTTG_26268-t43_1">
    <property type="protein sequence ID" value="PTTG_26268-t43_1-p1"/>
    <property type="gene ID" value="PTTG_26268"/>
</dbReference>
<dbReference type="EMBL" id="ADAS02000017">
    <property type="protein sequence ID" value="OAV96848.1"/>
    <property type="molecule type" value="Genomic_DNA"/>
</dbReference>
<reference evidence="3 4" key="3">
    <citation type="journal article" date="2017" name="G3 (Bethesda)">
        <title>Comparative analysis highlights variable genome content of wheat rusts and divergence of the mating loci.</title>
        <authorList>
            <person name="Cuomo C.A."/>
            <person name="Bakkeren G."/>
            <person name="Khalil H.B."/>
            <person name="Panwar V."/>
            <person name="Joly D."/>
            <person name="Linning R."/>
            <person name="Sakthikumar S."/>
            <person name="Song X."/>
            <person name="Adiconis X."/>
            <person name="Fan L."/>
            <person name="Goldberg J.M."/>
            <person name="Levin J.Z."/>
            <person name="Young S."/>
            <person name="Zeng Q."/>
            <person name="Anikster Y."/>
            <person name="Bruce M."/>
            <person name="Wang M."/>
            <person name="Yin C."/>
            <person name="McCallum B."/>
            <person name="Szabo L.J."/>
            <person name="Hulbert S."/>
            <person name="Chen X."/>
            <person name="Fellers J.P."/>
        </authorList>
    </citation>
    <scope>NUCLEOTIDE SEQUENCE</scope>
    <source>
        <strain evidence="3">isolate 1-1 / race 1 (BBBD)</strain>
        <strain evidence="4">Isolate 1-1 / race 1 (BBBD)</strain>
    </source>
</reference>
<dbReference type="Proteomes" id="UP000005240">
    <property type="component" value="Unassembled WGS sequence"/>
</dbReference>
<keyword evidence="4" id="KW-1185">Reference proteome</keyword>
<dbReference type="AlphaFoldDB" id="A0A180GWW5"/>
<feature type="chain" id="PRO_5008110375" description="RxLR effector protein" evidence="1">
    <location>
        <begin position="23"/>
        <end position="643"/>
    </location>
</feature>
<reference evidence="2" key="2">
    <citation type="submission" date="2016-05" db="EMBL/GenBank/DDBJ databases">
        <title>Comparative analysis highlights variable genome content of wheat rusts and divergence of the mating loci.</title>
        <authorList>
            <person name="Cuomo C.A."/>
            <person name="Bakkeren G."/>
            <person name="Szabo L."/>
            <person name="Khalil H."/>
            <person name="Joly D."/>
            <person name="Goldberg J."/>
            <person name="Young S."/>
            <person name="Zeng Q."/>
            <person name="Fellers J."/>
        </authorList>
    </citation>
    <scope>NUCLEOTIDE SEQUENCE [LARGE SCALE GENOMIC DNA]</scope>
    <source>
        <strain evidence="2">1-1 BBBD Race 1</strain>
    </source>
</reference>